<dbReference type="GO" id="GO:0019901">
    <property type="term" value="F:protein kinase binding"/>
    <property type="evidence" value="ECO:0007669"/>
    <property type="project" value="InterPro"/>
</dbReference>
<dbReference type="PANTHER" id="PTHR15615:SF27">
    <property type="entry name" value="PHO85 CYCLIN CLG1"/>
    <property type="match status" value="1"/>
</dbReference>
<dbReference type="GO" id="GO:0005634">
    <property type="term" value="C:nucleus"/>
    <property type="evidence" value="ECO:0007669"/>
    <property type="project" value="TreeGrafter"/>
</dbReference>
<gene>
    <name evidence="1" type="ORF">BCV72DRAFT_16060</name>
</gene>
<evidence type="ECO:0000313" key="1">
    <source>
        <dbReference type="EMBL" id="ORE10615.1"/>
    </source>
</evidence>
<dbReference type="Pfam" id="PF08613">
    <property type="entry name" value="Cyclin"/>
    <property type="match status" value="1"/>
</dbReference>
<dbReference type="OrthoDB" id="244495at2759"/>
<organism evidence="1">
    <name type="scientific">Rhizopus microsporus var. microsporus</name>
    <dbReference type="NCBI Taxonomy" id="86635"/>
    <lineage>
        <taxon>Eukaryota</taxon>
        <taxon>Fungi</taxon>
        <taxon>Fungi incertae sedis</taxon>
        <taxon>Mucoromycota</taxon>
        <taxon>Mucoromycotina</taxon>
        <taxon>Mucoromycetes</taxon>
        <taxon>Mucorales</taxon>
        <taxon>Mucorineae</taxon>
        <taxon>Rhizopodaceae</taxon>
        <taxon>Rhizopus</taxon>
    </lineage>
</organism>
<dbReference type="VEuPathDB" id="FungiDB:BCV72DRAFT_16060"/>
<dbReference type="InterPro" id="IPR013922">
    <property type="entry name" value="Cyclin_PHO80-like"/>
</dbReference>
<dbReference type="CDD" id="cd20557">
    <property type="entry name" value="CYCLIN_ScPCL1-like"/>
    <property type="match status" value="1"/>
</dbReference>
<dbReference type="EMBL" id="KV921864">
    <property type="protein sequence ID" value="ORE10615.1"/>
    <property type="molecule type" value="Genomic_DNA"/>
</dbReference>
<dbReference type="Proteomes" id="UP000242414">
    <property type="component" value="Unassembled WGS sequence"/>
</dbReference>
<dbReference type="GO" id="GO:0016538">
    <property type="term" value="F:cyclin-dependent protein serine/threonine kinase regulator activity"/>
    <property type="evidence" value="ECO:0007669"/>
    <property type="project" value="TreeGrafter"/>
</dbReference>
<dbReference type="InterPro" id="IPR036915">
    <property type="entry name" value="Cyclin-like_sf"/>
</dbReference>
<sequence length="202" mass="23348">MASILSITDSSQLTEFCTVILPTIWTLNISKSRQFIQKVLKATQISCTCILVALYYIHRLRSAYPHIDLSIGSEIRLFTTALILANKYLEDSTFTNKTWSSVSGIPIKELNRMEAEFLSALDYNICISQHQFYQWTMQCQQLWSLFLMPVTQKRSLEEEEDEVYYYQKKSRSSNSQILCKPILSWSSSVSALAASRIMNTYY</sequence>
<name>A0A1X0REX9_RHIZD</name>
<accession>A0A1X0REX9</accession>
<dbReference type="GO" id="GO:0000307">
    <property type="term" value="C:cyclin-dependent protein kinase holoenzyme complex"/>
    <property type="evidence" value="ECO:0007669"/>
    <property type="project" value="TreeGrafter"/>
</dbReference>
<evidence type="ECO:0008006" key="2">
    <source>
        <dbReference type="Google" id="ProtNLM"/>
    </source>
</evidence>
<reference evidence="1" key="1">
    <citation type="journal article" date="2016" name="Proc. Natl. Acad. Sci. U.S.A.">
        <title>Lipid metabolic changes in an early divergent fungus govern the establishment of a mutualistic symbiosis with endobacteria.</title>
        <authorList>
            <person name="Lastovetsky O.A."/>
            <person name="Gaspar M.L."/>
            <person name="Mondo S.J."/>
            <person name="LaButti K.M."/>
            <person name="Sandor L."/>
            <person name="Grigoriev I.V."/>
            <person name="Henry S.A."/>
            <person name="Pawlowska T.E."/>
        </authorList>
    </citation>
    <scope>NUCLEOTIDE SEQUENCE [LARGE SCALE GENOMIC DNA]</scope>
    <source>
        <strain evidence="1">ATCC 52814</strain>
    </source>
</reference>
<proteinExistence type="predicted"/>
<dbReference type="Gene3D" id="1.10.472.10">
    <property type="entry name" value="Cyclin-like"/>
    <property type="match status" value="1"/>
</dbReference>
<dbReference type="SUPFAM" id="SSF47954">
    <property type="entry name" value="Cyclin-like"/>
    <property type="match status" value="1"/>
</dbReference>
<dbReference type="PANTHER" id="PTHR15615">
    <property type="match status" value="1"/>
</dbReference>
<protein>
    <recommendedName>
        <fullName evidence="2">Cyclin-domain-containing protein</fullName>
    </recommendedName>
</protein>
<dbReference type="AlphaFoldDB" id="A0A1X0REX9"/>